<dbReference type="SUPFAM" id="SSF53955">
    <property type="entry name" value="Lysozyme-like"/>
    <property type="match status" value="1"/>
</dbReference>
<evidence type="ECO:0000313" key="5">
    <source>
        <dbReference type="EMBL" id="NMM44189.1"/>
    </source>
</evidence>
<keyword evidence="6" id="KW-1185">Reference proteome</keyword>
<gene>
    <name evidence="5" type="ORF">HH303_06855</name>
</gene>
<evidence type="ECO:0000313" key="6">
    <source>
        <dbReference type="Proteomes" id="UP000539372"/>
    </source>
</evidence>
<dbReference type="EMBL" id="JABBNT010000002">
    <property type="protein sequence ID" value="NMM44189.1"/>
    <property type="molecule type" value="Genomic_DNA"/>
</dbReference>
<name>A0A7Y0DYZ4_9PROT</name>
<comment type="similarity">
    <text evidence="2">Belongs to the virb1 family.</text>
</comment>
<feature type="domain" description="Transglycosylase SLT" evidence="4">
    <location>
        <begin position="517"/>
        <end position="617"/>
    </location>
</feature>
<evidence type="ECO:0000256" key="1">
    <source>
        <dbReference type="ARBA" id="ARBA00007734"/>
    </source>
</evidence>
<dbReference type="Proteomes" id="UP000539372">
    <property type="component" value="Unassembled WGS sequence"/>
</dbReference>
<dbReference type="Gene3D" id="1.25.20.10">
    <property type="entry name" value="Bacterial muramidases"/>
    <property type="match status" value="1"/>
</dbReference>
<dbReference type="GO" id="GO:0004553">
    <property type="term" value="F:hydrolase activity, hydrolyzing O-glycosyl compounds"/>
    <property type="evidence" value="ECO:0007669"/>
    <property type="project" value="InterPro"/>
</dbReference>
<dbReference type="PANTHER" id="PTHR37423:SF2">
    <property type="entry name" value="MEMBRANE-BOUND LYTIC MUREIN TRANSGLYCOSYLASE C"/>
    <property type="match status" value="1"/>
</dbReference>
<proteinExistence type="inferred from homology"/>
<accession>A0A7Y0DYZ4</accession>
<evidence type="ECO:0000259" key="4">
    <source>
        <dbReference type="Pfam" id="PF01464"/>
    </source>
</evidence>
<evidence type="ECO:0000256" key="2">
    <source>
        <dbReference type="ARBA" id="ARBA00009387"/>
    </source>
</evidence>
<dbReference type="SUPFAM" id="SSF48435">
    <property type="entry name" value="Bacterial muramidases"/>
    <property type="match status" value="1"/>
</dbReference>
<dbReference type="PANTHER" id="PTHR37423">
    <property type="entry name" value="SOLUBLE LYTIC MUREIN TRANSGLYCOSYLASE-RELATED"/>
    <property type="match status" value="1"/>
</dbReference>
<protein>
    <submittedName>
        <fullName evidence="5">Lytic transglycosylase domain-containing protein</fullName>
    </submittedName>
</protein>
<comment type="caution">
    <text evidence="5">The sequence shown here is derived from an EMBL/GenBank/DDBJ whole genome shotgun (WGS) entry which is preliminary data.</text>
</comment>
<organism evidence="5 6">
    <name type="scientific">Pacificispira spongiicola</name>
    <dbReference type="NCBI Taxonomy" id="2729598"/>
    <lineage>
        <taxon>Bacteria</taxon>
        <taxon>Pseudomonadati</taxon>
        <taxon>Pseudomonadota</taxon>
        <taxon>Alphaproteobacteria</taxon>
        <taxon>Rhodospirillales</taxon>
        <taxon>Rhodospirillaceae</taxon>
        <taxon>Pacificispira</taxon>
    </lineage>
</organism>
<dbReference type="InterPro" id="IPR008258">
    <property type="entry name" value="Transglycosylase_SLT_dom_1"/>
</dbReference>
<evidence type="ECO:0000256" key="3">
    <source>
        <dbReference type="ARBA" id="ARBA00022729"/>
    </source>
</evidence>
<dbReference type="GO" id="GO:0042597">
    <property type="term" value="C:periplasmic space"/>
    <property type="evidence" value="ECO:0007669"/>
    <property type="project" value="InterPro"/>
</dbReference>
<dbReference type="InterPro" id="IPR008939">
    <property type="entry name" value="Lytic_TGlycosylase_superhlx_U"/>
</dbReference>
<sequence>MPTAASLLAVGFLVTVAPVLPSSLSPIPSAWAETQVASTRASSTLSANDLKTYQTAFRSLDAGRWQQALSRAATATEKLPAKAIQWLHLQSSDSNAGFEEIVRFIRDNPSWPRLDRLKLRAEQQMSDALPDETILIWFRSNPPQTGAGFLLYARALERAGMSDALQRQAVHAWRETDMTSGEEYEFRRKYRTLVPMSDEVYRLDRLIWEGKYTAADRQARRVPDAYRRLGEARIRLARQSGGVDAAIAAVPPDLENDPGLVFERMRWRRRKGFDDGAIELLAWPEMQISHPDKWWDERSILARNLLQSGDAKRAYAIAADHRVPDGAGFAEAEWFAGWVALRFLKDPEKAFPHFRDMYNGVGYPVSRSRAAYWAGRAAEAAGQQQIALQWYTVAARHNTSFYGQVAAMKLPNASLLPPIQDPQITLAERQAFDRSEMTMLIRMLAEIGAEDTVRTFVRHLADTYTSPAHLALTAELASAIGRLDLAVHTSRQAIKTDVVTLAGYPVLPFRDSKLGDLSIVHGLIRQESGFDIGAVSHAGARGLMQLMPATARTVSGWEKIHYRKNDLTANMDYNVRLGSAYLKDLLVKFDGMLPMAFAGYNAGPNRVTQWVQRFGDPRKMDFEGVIDWMEQIPFSETRNYVQRVLENVTVYRQRELQKPVPVTLTAEAG</sequence>
<dbReference type="Gene3D" id="1.10.530.10">
    <property type="match status" value="1"/>
</dbReference>
<keyword evidence="3" id="KW-0732">Signal</keyword>
<dbReference type="AlphaFoldDB" id="A0A7Y0DYZ4"/>
<dbReference type="RefSeq" id="WP_169624489.1">
    <property type="nucleotide sequence ID" value="NZ_JABBNT010000002.1"/>
</dbReference>
<comment type="similarity">
    <text evidence="1">Belongs to the transglycosylase Slt family.</text>
</comment>
<reference evidence="5 6" key="1">
    <citation type="submission" date="2020-04" db="EMBL/GenBank/DDBJ databases">
        <title>Rhodospirillaceae bacterium KN72 isolated from deep sea.</title>
        <authorList>
            <person name="Zhang D.-C."/>
        </authorList>
    </citation>
    <scope>NUCLEOTIDE SEQUENCE [LARGE SCALE GENOMIC DNA]</scope>
    <source>
        <strain evidence="5 6">KN72</strain>
    </source>
</reference>
<dbReference type="CDD" id="cd13401">
    <property type="entry name" value="Slt70-like"/>
    <property type="match status" value="1"/>
</dbReference>
<dbReference type="InterPro" id="IPR023346">
    <property type="entry name" value="Lysozyme-like_dom_sf"/>
</dbReference>
<dbReference type="Pfam" id="PF01464">
    <property type="entry name" value="SLT"/>
    <property type="match status" value="1"/>
</dbReference>